<dbReference type="EMBL" id="KN831778">
    <property type="protein sequence ID" value="KIM42384.1"/>
    <property type="molecule type" value="Genomic_DNA"/>
</dbReference>
<sequence length="66" mass="7485">MERIGCGEQLLSLTQWRVIEQSQKMLHIQRCNIAGPMNALPSKRHHATSKYAQTPSRGTPNWGRAL</sequence>
<dbReference type="Proteomes" id="UP000053424">
    <property type="component" value="Unassembled WGS sequence"/>
</dbReference>
<reference evidence="3" key="2">
    <citation type="submission" date="2015-01" db="EMBL/GenBank/DDBJ databases">
        <title>Evolutionary Origins and Diversification of the Mycorrhizal Mutualists.</title>
        <authorList>
            <consortium name="DOE Joint Genome Institute"/>
            <consortium name="Mycorrhizal Genomics Consortium"/>
            <person name="Kohler A."/>
            <person name="Kuo A."/>
            <person name="Nagy L.G."/>
            <person name="Floudas D."/>
            <person name="Copeland A."/>
            <person name="Barry K.W."/>
            <person name="Cichocki N."/>
            <person name="Veneault-Fourrey C."/>
            <person name="LaButti K."/>
            <person name="Lindquist E.A."/>
            <person name="Lipzen A."/>
            <person name="Lundell T."/>
            <person name="Morin E."/>
            <person name="Murat C."/>
            <person name="Riley R."/>
            <person name="Ohm R."/>
            <person name="Sun H."/>
            <person name="Tunlid A."/>
            <person name="Henrissat B."/>
            <person name="Grigoriev I.V."/>
            <person name="Hibbett D.S."/>
            <person name="Martin F."/>
        </authorList>
    </citation>
    <scope>NUCLEOTIDE SEQUENCE [LARGE SCALE GENOMIC DNA]</scope>
    <source>
        <strain evidence="3">h7</strain>
    </source>
</reference>
<reference evidence="2 3" key="1">
    <citation type="submission" date="2014-04" db="EMBL/GenBank/DDBJ databases">
        <authorList>
            <consortium name="DOE Joint Genome Institute"/>
            <person name="Kuo A."/>
            <person name="Gay G."/>
            <person name="Dore J."/>
            <person name="Kohler A."/>
            <person name="Nagy L.G."/>
            <person name="Floudas D."/>
            <person name="Copeland A."/>
            <person name="Barry K.W."/>
            <person name="Cichocki N."/>
            <person name="Veneault-Fourrey C."/>
            <person name="LaButti K."/>
            <person name="Lindquist E.A."/>
            <person name="Lipzen A."/>
            <person name="Lundell T."/>
            <person name="Morin E."/>
            <person name="Murat C."/>
            <person name="Sun H."/>
            <person name="Tunlid A."/>
            <person name="Henrissat B."/>
            <person name="Grigoriev I.V."/>
            <person name="Hibbett D.S."/>
            <person name="Martin F."/>
            <person name="Nordberg H.P."/>
            <person name="Cantor M.N."/>
            <person name="Hua S.X."/>
        </authorList>
    </citation>
    <scope>NUCLEOTIDE SEQUENCE [LARGE SCALE GENOMIC DNA]</scope>
    <source>
        <strain evidence="3">h7</strain>
    </source>
</reference>
<proteinExistence type="predicted"/>
<gene>
    <name evidence="2" type="ORF">M413DRAFT_444808</name>
</gene>
<organism evidence="2 3">
    <name type="scientific">Hebeloma cylindrosporum</name>
    <dbReference type="NCBI Taxonomy" id="76867"/>
    <lineage>
        <taxon>Eukaryota</taxon>
        <taxon>Fungi</taxon>
        <taxon>Dikarya</taxon>
        <taxon>Basidiomycota</taxon>
        <taxon>Agaricomycotina</taxon>
        <taxon>Agaricomycetes</taxon>
        <taxon>Agaricomycetidae</taxon>
        <taxon>Agaricales</taxon>
        <taxon>Agaricineae</taxon>
        <taxon>Hymenogastraceae</taxon>
        <taxon>Hebeloma</taxon>
    </lineage>
</organism>
<dbReference type="HOGENOM" id="CLU_2831455_0_0_1"/>
<dbReference type="AlphaFoldDB" id="A0A0C3CDU1"/>
<protein>
    <submittedName>
        <fullName evidence="2">Uncharacterized protein</fullName>
    </submittedName>
</protein>
<accession>A0A0C3CDU1</accession>
<keyword evidence="3" id="KW-1185">Reference proteome</keyword>
<evidence type="ECO:0000256" key="1">
    <source>
        <dbReference type="SAM" id="MobiDB-lite"/>
    </source>
</evidence>
<feature type="region of interest" description="Disordered" evidence="1">
    <location>
        <begin position="39"/>
        <end position="66"/>
    </location>
</feature>
<name>A0A0C3CDU1_HEBCY</name>
<evidence type="ECO:0000313" key="2">
    <source>
        <dbReference type="EMBL" id="KIM42384.1"/>
    </source>
</evidence>
<evidence type="ECO:0000313" key="3">
    <source>
        <dbReference type="Proteomes" id="UP000053424"/>
    </source>
</evidence>
<feature type="compositionally biased region" description="Polar residues" evidence="1">
    <location>
        <begin position="50"/>
        <end position="59"/>
    </location>
</feature>